<dbReference type="EMBL" id="CP006936">
    <property type="protein sequence ID" value="AHC25561.1"/>
    <property type="molecule type" value="Genomic_DNA"/>
</dbReference>
<feature type="domain" description="ABC-2 type transporter transmembrane" evidence="7">
    <location>
        <begin position="50"/>
        <end position="229"/>
    </location>
</feature>
<dbReference type="PANTHER" id="PTHR43229:SF2">
    <property type="entry name" value="NODULATION PROTEIN J"/>
    <property type="match status" value="1"/>
</dbReference>
<feature type="transmembrane region" description="Helical" evidence="6">
    <location>
        <begin position="212"/>
        <end position="235"/>
    </location>
</feature>
<evidence type="ECO:0000313" key="8">
    <source>
        <dbReference type="EMBL" id="AHC25561.1"/>
    </source>
</evidence>
<dbReference type="KEGG" id="mne:D174_13655"/>
<name>V5XD22_MYCNE</name>
<keyword evidence="2 6" id="KW-0812">Transmembrane</keyword>
<dbReference type="PANTHER" id="PTHR43229">
    <property type="entry name" value="NODULATION PROTEIN J"/>
    <property type="match status" value="1"/>
</dbReference>
<accession>V5XD22</accession>
<comment type="subcellular location">
    <subcellularLocation>
        <location evidence="1">Membrane</location>
        <topology evidence="1">Multi-pass membrane protein</topology>
    </subcellularLocation>
</comment>
<dbReference type="Pfam" id="PF12698">
    <property type="entry name" value="ABC2_membrane_3"/>
    <property type="match status" value="1"/>
</dbReference>
<dbReference type="InterPro" id="IPR013525">
    <property type="entry name" value="ABC2_TM"/>
</dbReference>
<evidence type="ECO:0000256" key="4">
    <source>
        <dbReference type="ARBA" id="ARBA00023136"/>
    </source>
</evidence>
<keyword evidence="4 6" id="KW-0472">Membrane</keyword>
<feature type="transmembrane region" description="Helical" evidence="6">
    <location>
        <begin position="21"/>
        <end position="39"/>
    </location>
</feature>
<feature type="transmembrane region" description="Helical" evidence="6">
    <location>
        <begin position="160"/>
        <end position="179"/>
    </location>
</feature>
<dbReference type="AlphaFoldDB" id="V5XD22"/>
<keyword evidence="5" id="KW-0046">Antibiotic resistance</keyword>
<evidence type="ECO:0000256" key="2">
    <source>
        <dbReference type="ARBA" id="ARBA00022692"/>
    </source>
</evidence>
<organism evidence="8 9">
    <name type="scientific">Mycolicibacterium neoaurum VKM Ac-1815D</name>
    <dbReference type="NCBI Taxonomy" id="700508"/>
    <lineage>
        <taxon>Bacteria</taxon>
        <taxon>Bacillati</taxon>
        <taxon>Actinomycetota</taxon>
        <taxon>Actinomycetes</taxon>
        <taxon>Mycobacteriales</taxon>
        <taxon>Mycobacteriaceae</taxon>
        <taxon>Mycolicibacterium</taxon>
    </lineage>
</organism>
<dbReference type="InterPro" id="IPR051784">
    <property type="entry name" value="Nod_factor_ABC_transporter"/>
</dbReference>
<sequence length="249" mass="26009">MFAVRLLVQWCRYPTVPLQALMFPAVLLLTYSVLVGKSMTRITGNSGLDLLIPVCALVGAMSGSAASGSMMSHDRENGLLTRLWIMPVRRGSALAGIVLAEALRTVLGTVLVAAIGYGLGFRFHGNIVALAGYLVIPSVIVAVYTLIVIILGLRGEGRTILAWFGTVSVGLAFAAVVPVDKTPATLRPLAEYQPVAAAVETMRLLSVGDANIGLPLAVTAVWVILLGSIFGPAAVRGYRRAAESGPVGG</sequence>
<feature type="transmembrane region" description="Helical" evidence="6">
    <location>
        <begin position="127"/>
        <end position="153"/>
    </location>
</feature>
<dbReference type="eggNOG" id="COG0842">
    <property type="taxonomic scope" value="Bacteria"/>
</dbReference>
<dbReference type="GO" id="GO:0140359">
    <property type="term" value="F:ABC-type transporter activity"/>
    <property type="evidence" value="ECO:0007669"/>
    <property type="project" value="InterPro"/>
</dbReference>
<dbReference type="GO" id="GO:0043190">
    <property type="term" value="C:ATP-binding cassette (ABC) transporter complex"/>
    <property type="evidence" value="ECO:0007669"/>
    <property type="project" value="InterPro"/>
</dbReference>
<evidence type="ECO:0000259" key="7">
    <source>
        <dbReference type="Pfam" id="PF12698"/>
    </source>
</evidence>
<feature type="transmembrane region" description="Helical" evidence="6">
    <location>
        <begin position="93"/>
        <end position="115"/>
    </location>
</feature>
<keyword evidence="9" id="KW-1185">Reference proteome</keyword>
<gene>
    <name evidence="8" type="ORF">D174_13655</name>
</gene>
<dbReference type="PIRSF" id="PIRSF006648">
    <property type="entry name" value="DrrB"/>
    <property type="match status" value="1"/>
</dbReference>
<evidence type="ECO:0000313" key="9">
    <source>
        <dbReference type="Proteomes" id="UP000018763"/>
    </source>
</evidence>
<evidence type="ECO:0000256" key="5">
    <source>
        <dbReference type="ARBA" id="ARBA00023251"/>
    </source>
</evidence>
<feature type="transmembrane region" description="Helical" evidence="6">
    <location>
        <begin position="51"/>
        <end position="72"/>
    </location>
</feature>
<evidence type="ECO:0000256" key="3">
    <source>
        <dbReference type="ARBA" id="ARBA00022989"/>
    </source>
</evidence>
<keyword evidence="3 6" id="KW-1133">Transmembrane helix</keyword>
<evidence type="ECO:0000256" key="1">
    <source>
        <dbReference type="ARBA" id="ARBA00004141"/>
    </source>
</evidence>
<protein>
    <submittedName>
        <fullName evidence="8">ABC transporter</fullName>
    </submittedName>
</protein>
<evidence type="ECO:0000256" key="6">
    <source>
        <dbReference type="SAM" id="Phobius"/>
    </source>
</evidence>
<reference evidence="8 9" key="1">
    <citation type="journal article" date="2014" name="Genome Announc.">
        <title>Complete Genome Sequence of Sterol-Transforming Mycobacterium neoaurum Strain VKM Ac-1815D.</title>
        <authorList>
            <person name="Shtratnikova V.Y."/>
            <person name="Bragin E.Y."/>
            <person name="Dovbnya D.V."/>
            <person name="Pekov Y.A."/>
            <person name="Schelkunov M.I."/>
            <person name="Strizhov N."/>
            <person name="Ivashina T.V."/>
            <person name="Ashapkin V.V."/>
            <person name="Donova M.V."/>
        </authorList>
    </citation>
    <scope>NUCLEOTIDE SEQUENCE [LARGE SCALE GENOMIC DNA]</scope>
    <source>
        <strain evidence="8 9">VKM Ac-1815D</strain>
    </source>
</reference>
<dbReference type="Proteomes" id="UP000018763">
    <property type="component" value="Chromosome"/>
</dbReference>
<proteinExistence type="predicted"/>
<dbReference type="GO" id="GO:0046677">
    <property type="term" value="P:response to antibiotic"/>
    <property type="evidence" value="ECO:0007669"/>
    <property type="project" value="UniProtKB-KW"/>
</dbReference>
<dbReference type="InterPro" id="IPR000412">
    <property type="entry name" value="ABC_2_transport"/>
</dbReference>